<dbReference type="AlphaFoldDB" id="A0ABD1Y3U9"/>
<feature type="region of interest" description="Disordered" evidence="1">
    <location>
        <begin position="32"/>
        <end position="65"/>
    </location>
</feature>
<feature type="compositionally biased region" description="Basic and acidic residues" evidence="1">
    <location>
        <begin position="32"/>
        <end position="44"/>
    </location>
</feature>
<accession>A0ABD1Y3U9</accession>
<evidence type="ECO:0000313" key="4">
    <source>
        <dbReference type="Proteomes" id="UP001605036"/>
    </source>
</evidence>
<dbReference type="Proteomes" id="UP001605036">
    <property type="component" value="Unassembled WGS sequence"/>
</dbReference>
<evidence type="ECO:0000256" key="1">
    <source>
        <dbReference type="SAM" id="MobiDB-lite"/>
    </source>
</evidence>
<sequence>MACRLKSMKELAREVMKRNCQEHEQMERTRQQQILSKERKEARHTVNGNAQEAAKANQTKATKKPRWVPEKMLDVSLTIGIPSENVDEKLFDLLVNWLEYRAEIAMLALERGDAFLQLHVQGMVRAKSSNTTILKQEIKEVIGWQSNPPVGGSMCLRNLREKGLHTIIGLIGYCLKDEGVPHFKFYNKNITEEQKAEGRRMHNIYGASEYKHKLELTPANILGRAL</sequence>
<feature type="domain" description="Replitron HUH endonuclease" evidence="2">
    <location>
        <begin position="77"/>
        <end position="200"/>
    </location>
</feature>
<protein>
    <recommendedName>
        <fullName evidence="2">Replitron HUH endonuclease domain-containing protein</fullName>
    </recommendedName>
</protein>
<evidence type="ECO:0000313" key="3">
    <source>
        <dbReference type="EMBL" id="KAL2621431.1"/>
    </source>
</evidence>
<evidence type="ECO:0000259" key="2">
    <source>
        <dbReference type="Pfam" id="PF21859"/>
    </source>
</evidence>
<dbReference type="EMBL" id="JBHFFA010000006">
    <property type="protein sequence ID" value="KAL2621431.1"/>
    <property type="molecule type" value="Genomic_DNA"/>
</dbReference>
<organism evidence="3 4">
    <name type="scientific">Riccia fluitans</name>
    <dbReference type="NCBI Taxonomy" id="41844"/>
    <lineage>
        <taxon>Eukaryota</taxon>
        <taxon>Viridiplantae</taxon>
        <taxon>Streptophyta</taxon>
        <taxon>Embryophyta</taxon>
        <taxon>Marchantiophyta</taxon>
        <taxon>Marchantiopsida</taxon>
        <taxon>Marchantiidae</taxon>
        <taxon>Marchantiales</taxon>
        <taxon>Ricciaceae</taxon>
        <taxon>Riccia</taxon>
    </lineage>
</organism>
<comment type="caution">
    <text evidence="3">The sequence shown here is derived from an EMBL/GenBank/DDBJ whole genome shotgun (WGS) entry which is preliminary data.</text>
</comment>
<reference evidence="3 4" key="1">
    <citation type="submission" date="2024-09" db="EMBL/GenBank/DDBJ databases">
        <title>Chromosome-scale assembly of Riccia fluitans.</title>
        <authorList>
            <person name="Paukszto L."/>
            <person name="Sawicki J."/>
            <person name="Karawczyk K."/>
            <person name="Piernik-Szablinska J."/>
            <person name="Szczecinska M."/>
            <person name="Mazdziarz M."/>
        </authorList>
    </citation>
    <scope>NUCLEOTIDE SEQUENCE [LARGE SCALE GENOMIC DNA]</scope>
    <source>
        <strain evidence="3">Rf_01</strain>
        <tissue evidence="3">Aerial parts of the thallus</tissue>
    </source>
</reference>
<dbReference type="InterPro" id="IPR054424">
    <property type="entry name" value="Replitron_HUH"/>
</dbReference>
<dbReference type="Pfam" id="PF21859">
    <property type="entry name" value="Replitron_HUH"/>
    <property type="match status" value="1"/>
</dbReference>
<name>A0ABD1Y3U9_9MARC</name>
<gene>
    <name evidence="3" type="ORF">R1flu_001636</name>
</gene>
<keyword evidence="4" id="KW-1185">Reference proteome</keyword>
<feature type="compositionally biased region" description="Low complexity" evidence="1">
    <location>
        <begin position="49"/>
        <end position="60"/>
    </location>
</feature>
<proteinExistence type="predicted"/>